<organism evidence="1">
    <name type="scientific">Fonticula alba</name>
    <name type="common">Slime mold</name>
    <dbReference type="NCBI Taxonomy" id="691883"/>
    <lineage>
        <taxon>Eukaryota</taxon>
        <taxon>Rotosphaerida</taxon>
        <taxon>Fonticulaceae</taxon>
        <taxon>Fonticula</taxon>
    </lineage>
</organism>
<sequence length="744" mass="79330">MLSLAHRVPIGNIQGREGLSLATASRSLPSVQRSRISLWPNSVDGRQPGPSGHGRTRVPAGAVIASSAGSRAPLPAMAGSLAALPHRRMASQPGFIAAPRALTRVLASPVLLSTNFLLGISLRNRVLSSMDRDIAWVSQMRDPMSVISHAARVPGFIEPGVRAAARTRSGDHLAVLAPGDVAAAALAQSGLPPRQRRWALAQHARAAVRPVGRSRLYRASDKLHAVSTTAIVAGQSFGRPSSMWRFLSSQAVALPGADAASTVLSSREALLSALDTVAILPRRPISPDALAALRRLEFDGARGQAARFTAIGILAADVLANAKDQLGANPMDSYRPEEAPFPGLNDSTPRTRTRVRLLQLAHFSTALQQDPTTRHLALSMTDMAILLDRARTTVQESLGRNMPDFRSPMSQQHPWRQEALELARQGVPLAEVSRRLNRPVETLRRALSHLAPEYLVEMETAQAARRAESRAEVIALATGPSSHTHSISSIARQTGISMYHVRSILQAECPEFVMLRSVSSEQRAQIRALLLASPQEYAITKSKTLAGLVSDTGIPERILLVALRQAALDQTCPLASRARELLATVSPVSAAELPPVAPAVDGAPPGQGPVAAGADTSLLKAPAAPGGRKAASPQLIAEIVHLARQTTVTVVHTPTAEYHLTRRATMEEIANQLGCSFTVVRQTINRLVPEFAKSGARCPSLEAYVLDLALQTSPKLSLSEISRRAGFSRSAINAILARVLPAAD</sequence>
<gene>
    <name evidence="1" type="ORF">H696_04164</name>
</gene>
<dbReference type="RefSeq" id="XP_009496320.1">
    <property type="nucleotide sequence ID" value="XM_009498045.1"/>
</dbReference>
<keyword evidence="2" id="KW-1185">Reference proteome</keyword>
<dbReference type="AlphaFoldDB" id="A0A058Z654"/>
<proteinExistence type="predicted"/>
<dbReference type="Proteomes" id="UP000030693">
    <property type="component" value="Unassembled WGS sequence"/>
</dbReference>
<evidence type="ECO:0000313" key="1">
    <source>
        <dbReference type="EMBL" id="KCV69755.1"/>
    </source>
</evidence>
<accession>A0A058Z654</accession>
<name>A0A058Z654_FONAL</name>
<protein>
    <submittedName>
        <fullName evidence="1">Uncharacterized protein</fullName>
    </submittedName>
</protein>
<evidence type="ECO:0000313" key="2">
    <source>
        <dbReference type="Proteomes" id="UP000030693"/>
    </source>
</evidence>
<reference evidence="1" key="1">
    <citation type="submission" date="2013-04" db="EMBL/GenBank/DDBJ databases">
        <title>The Genome Sequence of Fonticula alba ATCC 38817.</title>
        <authorList>
            <consortium name="The Broad Institute Genomics Platform"/>
            <person name="Russ C."/>
            <person name="Cuomo C."/>
            <person name="Burger G."/>
            <person name="Gray M.W."/>
            <person name="Holland P.W.H."/>
            <person name="King N."/>
            <person name="Lang F.B.F."/>
            <person name="Roger A.J."/>
            <person name="Ruiz-Trillo I."/>
            <person name="Brown M."/>
            <person name="Walker B."/>
            <person name="Young S."/>
            <person name="Zeng Q."/>
            <person name="Gargeya S."/>
            <person name="Fitzgerald M."/>
            <person name="Haas B."/>
            <person name="Abouelleil A."/>
            <person name="Allen A.W."/>
            <person name="Alvarado L."/>
            <person name="Arachchi H.M."/>
            <person name="Berlin A.M."/>
            <person name="Chapman S.B."/>
            <person name="Gainer-Dewar J."/>
            <person name="Goldberg J."/>
            <person name="Griggs A."/>
            <person name="Gujja S."/>
            <person name="Hansen M."/>
            <person name="Howarth C."/>
            <person name="Imamovic A."/>
            <person name="Ireland A."/>
            <person name="Larimer J."/>
            <person name="McCowan C."/>
            <person name="Murphy C."/>
            <person name="Pearson M."/>
            <person name="Poon T.W."/>
            <person name="Priest M."/>
            <person name="Roberts A."/>
            <person name="Saif S."/>
            <person name="Shea T."/>
            <person name="Sisk P."/>
            <person name="Sykes S."/>
            <person name="Wortman J."/>
            <person name="Nusbaum C."/>
            <person name="Birren B."/>
        </authorList>
    </citation>
    <scope>NUCLEOTIDE SEQUENCE [LARGE SCALE GENOMIC DNA]</scope>
    <source>
        <strain evidence="1">ATCC 38817</strain>
    </source>
</reference>
<dbReference type="EMBL" id="KB932206">
    <property type="protein sequence ID" value="KCV69755.1"/>
    <property type="molecule type" value="Genomic_DNA"/>
</dbReference>
<dbReference type="GeneID" id="20528889"/>